<feature type="non-terminal residue" evidence="12">
    <location>
        <position position="401"/>
    </location>
</feature>
<evidence type="ECO:0000256" key="4">
    <source>
        <dbReference type="ARBA" id="ARBA00022763"/>
    </source>
</evidence>
<dbReference type="GO" id="GO:0005634">
    <property type="term" value="C:nucleus"/>
    <property type="evidence" value="ECO:0007669"/>
    <property type="project" value="UniProtKB-SubCell"/>
</dbReference>
<evidence type="ECO:0000256" key="11">
    <source>
        <dbReference type="PIRSR" id="PIRSR610347-3"/>
    </source>
</evidence>
<dbReference type="AlphaFoldDB" id="A0AAN5CPL5"/>
<accession>A0AAN5CPL5</accession>
<evidence type="ECO:0000256" key="2">
    <source>
        <dbReference type="ARBA" id="ARBA00010205"/>
    </source>
</evidence>
<keyword evidence="6" id="KW-0269">Exonuclease</keyword>
<evidence type="ECO:0000313" key="12">
    <source>
        <dbReference type="EMBL" id="GMR48242.1"/>
    </source>
</evidence>
<evidence type="ECO:0000256" key="8">
    <source>
        <dbReference type="ARBA" id="ARBA00023242"/>
    </source>
</evidence>
<keyword evidence="7" id="KW-0234">DNA repair</keyword>
<feature type="binding site" evidence="10">
    <location>
        <position position="321"/>
    </location>
    <ligand>
        <name>substrate</name>
    </ligand>
</feature>
<reference evidence="13" key="1">
    <citation type="submission" date="2022-10" db="EMBL/GenBank/DDBJ databases">
        <title>Genome assembly of Pristionchus species.</title>
        <authorList>
            <person name="Yoshida K."/>
            <person name="Sommer R.J."/>
        </authorList>
    </citation>
    <scope>NUCLEOTIDE SEQUENCE [LARGE SCALE GENOMIC DNA]</scope>
    <source>
        <strain evidence="13">RS5460</strain>
    </source>
</reference>
<dbReference type="GO" id="GO:0003697">
    <property type="term" value="F:single-stranded DNA binding"/>
    <property type="evidence" value="ECO:0007669"/>
    <property type="project" value="TreeGrafter"/>
</dbReference>
<keyword evidence="13" id="KW-1185">Reference proteome</keyword>
<sequence length="401" mass="46305">IDELPSRFNENAFNLDEVLELIKPISSVHFNFMIDTQWLISQYPSRCRNTPMTIVVGSKLGTSVREIKNEAEKEGWEDITVCTASLPIPFGTHHSKLSLFEDDDMTIHVIISTANLLPYDWQGKTQMFYYMKSTKVIPSEKRPRRVEKEIPIVKDLIEYLGRYPIEGLSHWKDRLRECLFEFTLNRIVFSVPGYHKGVEMNSVGHKFVRKILKESRASDENGKKTLICQSSSIGSLGAKPGAWLGGEFTLSMRGGRDPTGTQCWMIYPTKDDVMGSIDGKLSGGSLPYSKRTAERQEWLLKNMCKWRAENWGRSRIMPHVKSYLQVDQNSRRFDWQIVTSANLSKAAWGELQKNGEQLMIRSYEIGVLIMDYESIRVPYDYPMVRYKEGDRPWYIEDLEGE</sequence>
<dbReference type="InterPro" id="IPR010347">
    <property type="entry name" value="Tdp1"/>
</dbReference>
<feature type="binding site" evidence="10">
    <location>
        <position position="96"/>
    </location>
    <ligand>
        <name>substrate</name>
    </ligand>
</feature>
<dbReference type="PANTHER" id="PTHR12415:SF0">
    <property type="entry name" value="TYROSYL-DNA PHOSPHODIESTERASE 1"/>
    <property type="match status" value="1"/>
</dbReference>
<feature type="active site" description="Nucleophile" evidence="9">
    <location>
        <position position="94"/>
    </location>
</feature>
<proteinExistence type="inferred from homology"/>
<comment type="subcellular location">
    <subcellularLocation>
        <location evidence="1">Nucleus</location>
    </subcellularLocation>
</comment>
<dbReference type="PANTHER" id="PTHR12415">
    <property type="entry name" value="TYROSYL-DNA PHOSPHODIESTERASE 1"/>
    <property type="match status" value="1"/>
</dbReference>
<keyword evidence="4" id="KW-0227">DNA damage</keyword>
<evidence type="ECO:0000256" key="1">
    <source>
        <dbReference type="ARBA" id="ARBA00004123"/>
    </source>
</evidence>
<dbReference type="GO" id="GO:0003690">
    <property type="term" value="F:double-stranded DNA binding"/>
    <property type="evidence" value="ECO:0007669"/>
    <property type="project" value="TreeGrafter"/>
</dbReference>
<evidence type="ECO:0000256" key="5">
    <source>
        <dbReference type="ARBA" id="ARBA00022801"/>
    </source>
</evidence>
<evidence type="ECO:0000256" key="7">
    <source>
        <dbReference type="ARBA" id="ARBA00023204"/>
    </source>
</evidence>
<evidence type="ECO:0000313" key="13">
    <source>
        <dbReference type="Proteomes" id="UP001328107"/>
    </source>
</evidence>
<evidence type="ECO:0000256" key="3">
    <source>
        <dbReference type="ARBA" id="ARBA00022722"/>
    </source>
</evidence>
<gene>
    <name evidence="12" type="ORF">PMAYCL1PPCAC_18437</name>
</gene>
<dbReference type="SUPFAM" id="SSF56024">
    <property type="entry name" value="Phospholipase D/nuclease"/>
    <property type="match status" value="2"/>
</dbReference>
<dbReference type="Proteomes" id="UP001328107">
    <property type="component" value="Unassembled WGS sequence"/>
</dbReference>
<feature type="active site" description="Proton donor/acceptor" evidence="9">
    <location>
        <position position="319"/>
    </location>
</feature>
<feature type="site" description="Interaction with DNA" evidence="11">
    <location>
        <position position="344"/>
    </location>
</feature>
<evidence type="ECO:0000256" key="10">
    <source>
        <dbReference type="PIRSR" id="PIRSR610347-2"/>
    </source>
</evidence>
<comment type="similarity">
    <text evidence="2">Belongs to the tyrosyl-DNA phosphodiesterase family.</text>
</comment>
<comment type="caution">
    <text evidence="12">The sequence shown here is derived from an EMBL/GenBank/DDBJ whole genome shotgun (WGS) entry which is preliminary data.</text>
</comment>
<dbReference type="GO" id="GO:0004527">
    <property type="term" value="F:exonuclease activity"/>
    <property type="evidence" value="ECO:0007669"/>
    <property type="project" value="UniProtKB-KW"/>
</dbReference>
<dbReference type="Gene3D" id="3.30.870.10">
    <property type="entry name" value="Endonuclease Chain A"/>
    <property type="match status" value="2"/>
</dbReference>
<dbReference type="EMBL" id="BTRK01000004">
    <property type="protein sequence ID" value="GMR48242.1"/>
    <property type="molecule type" value="Genomic_DNA"/>
</dbReference>
<evidence type="ECO:0008006" key="14">
    <source>
        <dbReference type="Google" id="ProtNLM"/>
    </source>
</evidence>
<dbReference type="GO" id="GO:0006281">
    <property type="term" value="P:DNA repair"/>
    <property type="evidence" value="ECO:0007669"/>
    <property type="project" value="UniProtKB-KW"/>
</dbReference>
<keyword evidence="3" id="KW-0540">Nuclease</keyword>
<organism evidence="12 13">
    <name type="scientific">Pristionchus mayeri</name>
    <dbReference type="NCBI Taxonomy" id="1317129"/>
    <lineage>
        <taxon>Eukaryota</taxon>
        <taxon>Metazoa</taxon>
        <taxon>Ecdysozoa</taxon>
        <taxon>Nematoda</taxon>
        <taxon>Chromadorea</taxon>
        <taxon>Rhabditida</taxon>
        <taxon>Rhabditina</taxon>
        <taxon>Diplogasteromorpha</taxon>
        <taxon>Diplogasteroidea</taxon>
        <taxon>Neodiplogasteridae</taxon>
        <taxon>Pristionchus</taxon>
    </lineage>
</organism>
<feature type="non-terminal residue" evidence="12">
    <location>
        <position position="1"/>
    </location>
</feature>
<protein>
    <recommendedName>
        <fullName evidence="14">Tyrosyl-DNA phosphodiesterase</fullName>
    </recommendedName>
</protein>
<dbReference type="Pfam" id="PF06087">
    <property type="entry name" value="Tyr-DNA_phospho"/>
    <property type="match status" value="1"/>
</dbReference>
<evidence type="ECO:0000256" key="6">
    <source>
        <dbReference type="ARBA" id="ARBA00022839"/>
    </source>
</evidence>
<keyword evidence="5" id="KW-0378">Hydrolase</keyword>
<name>A0AAN5CPL5_9BILA</name>
<keyword evidence="8" id="KW-0539">Nucleus</keyword>
<evidence type="ECO:0000256" key="9">
    <source>
        <dbReference type="PIRSR" id="PIRSR610347-1"/>
    </source>
</evidence>
<dbReference type="GO" id="GO:0017005">
    <property type="term" value="F:3'-tyrosyl-DNA phosphodiesterase activity"/>
    <property type="evidence" value="ECO:0007669"/>
    <property type="project" value="TreeGrafter"/>
</dbReference>